<accession>A0AAD9P3Z7</accession>
<comment type="caution">
    <text evidence="2">The sequence shown here is derived from an EMBL/GenBank/DDBJ whole genome shotgun (WGS) entry which is preliminary data.</text>
</comment>
<dbReference type="Proteomes" id="UP001209878">
    <property type="component" value="Unassembled WGS sequence"/>
</dbReference>
<name>A0AAD9P3Z7_RIDPI</name>
<feature type="domain" description="Kinesin-like KIF1-type" evidence="1">
    <location>
        <begin position="1"/>
        <end position="41"/>
    </location>
</feature>
<evidence type="ECO:0000313" key="3">
    <source>
        <dbReference type="Proteomes" id="UP001209878"/>
    </source>
</evidence>
<dbReference type="EMBL" id="JAODUO010000156">
    <property type="protein sequence ID" value="KAK2187723.1"/>
    <property type="molecule type" value="Genomic_DNA"/>
</dbReference>
<organism evidence="2 3">
    <name type="scientific">Ridgeia piscesae</name>
    <name type="common">Tubeworm</name>
    <dbReference type="NCBI Taxonomy" id="27915"/>
    <lineage>
        <taxon>Eukaryota</taxon>
        <taxon>Metazoa</taxon>
        <taxon>Spiralia</taxon>
        <taxon>Lophotrochozoa</taxon>
        <taxon>Annelida</taxon>
        <taxon>Polychaeta</taxon>
        <taxon>Sedentaria</taxon>
        <taxon>Canalipalpata</taxon>
        <taxon>Sabellida</taxon>
        <taxon>Siboglinidae</taxon>
        <taxon>Ridgeia</taxon>
    </lineage>
</organism>
<dbReference type="InterPro" id="IPR022140">
    <property type="entry name" value="Kinesin-like_KIF1-typ"/>
</dbReference>
<evidence type="ECO:0000259" key="1">
    <source>
        <dbReference type="Pfam" id="PF12423"/>
    </source>
</evidence>
<evidence type="ECO:0000313" key="2">
    <source>
        <dbReference type="EMBL" id="KAK2187723.1"/>
    </source>
</evidence>
<reference evidence="2" key="1">
    <citation type="journal article" date="2023" name="Mol. Biol. Evol.">
        <title>Third-Generation Sequencing Reveals the Adaptive Role of the Epigenome in Three Deep-Sea Polychaetes.</title>
        <authorList>
            <person name="Perez M."/>
            <person name="Aroh O."/>
            <person name="Sun Y."/>
            <person name="Lan Y."/>
            <person name="Juniper S.K."/>
            <person name="Young C.R."/>
            <person name="Angers B."/>
            <person name="Qian P.Y."/>
        </authorList>
    </citation>
    <scope>NUCLEOTIDE SEQUENCE</scope>
    <source>
        <strain evidence="2">R07B-5</strain>
    </source>
</reference>
<protein>
    <recommendedName>
        <fullName evidence="1">Kinesin-like KIF1-type domain-containing protein</fullName>
    </recommendedName>
</protein>
<sequence>MREMYLNEAEMSPTSPEPDHCMTTGGDPFYDRFPWFRLVGRAFVYLSNLFYPVGLVHRAAIVGERGDVKGYMRIAVQEVNENDEVPTGIKQSGTAKVVFNDDDYFRKVGCGSVISLWMAISLSVCSGFVCAV</sequence>
<dbReference type="Pfam" id="PF12423">
    <property type="entry name" value="KIF1B"/>
    <property type="match status" value="1"/>
</dbReference>
<proteinExistence type="predicted"/>
<gene>
    <name evidence="2" type="ORF">NP493_156g05026</name>
</gene>
<keyword evidence="3" id="KW-1185">Reference proteome</keyword>
<dbReference type="AlphaFoldDB" id="A0AAD9P3Z7"/>